<dbReference type="PANTHER" id="PTHR43072:SF23">
    <property type="entry name" value="UPF0039 PROTEIN C11D3.02C"/>
    <property type="match status" value="1"/>
</dbReference>
<dbReference type="EMBL" id="JADOFV010000004">
    <property type="protein sequence ID" value="MBF7127803.1"/>
    <property type="molecule type" value="Genomic_DNA"/>
</dbReference>
<dbReference type="Proteomes" id="UP000472573">
    <property type="component" value="Unassembled WGS sequence"/>
</dbReference>
<dbReference type="CDD" id="cd04301">
    <property type="entry name" value="NAT_SF"/>
    <property type="match status" value="1"/>
</dbReference>
<dbReference type="Proteomes" id="UP000743107">
    <property type="component" value="Unassembled WGS sequence"/>
</dbReference>
<dbReference type="Pfam" id="PF00583">
    <property type="entry name" value="Acetyltransf_1"/>
    <property type="match status" value="1"/>
</dbReference>
<reference evidence="4" key="1">
    <citation type="submission" date="2019-10" db="EMBL/GenBank/DDBJ databases">
        <authorList>
            <person name="Irmler S."/>
            <person name="Berthoud H."/>
            <person name="Roetschi A."/>
            <person name="Arias E."/>
            <person name="Shani N."/>
            <person name="Wuethrich D."/>
            <person name="Bruggmann R."/>
        </authorList>
    </citation>
    <scope>NUCLEOTIDE SEQUENCE</scope>
    <source>
        <strain evidence="4">FAM13073</strain>
    </source>
</reference>
<dbReference type="RefSeq" id="WP_011673631.1">
    <property type="nucleotide sequence ID" value="NZ_BEWQ01000005.1"/>
</dbReference>
<evidence type="ECO:0000313" key="4">
    <source>
        <dbReference type="EMBL" id="KAF0412950.1"/>
    </source>
</evidence>
<dbReference type="EMBL" id="CP118739">
    <property type="protein sequence ID" value="WEA56989.1"/>
    <property type="molecule type" value="Genomic_DNA"/>
</dbReference>
<evidence type="ECO:0000313" key="9">
    <source>
        <dbReference type="Proteomes" id="UP001214131"/>
    </source>
</evidence>
<reference evidence="6 9" key="5">
    <citation type="submission" date="2023-02" db="EMBL/GenBank/DDBJ databases">
        <title>Comparative genomics and fermentation flavor characterization of five lactic acid bacteria reveal flavor biosynthesis metabolic pathways in fermented muskmelon puree.</title>
        <authorList>
            <person name="Yuan L."/>
            <person name="Li M."/>
            <person name="Xu X."/>
            <person name="Lao F."/>
            <person name="Wu J."/>
        </authorList>
    </citation>
    <scope>NUCLEOTIDE SEQUENCE [LARGE SCALE GENOMIC DNA]</scope>
    <source>
        <strain evidence="6 9">Ca-4</strain>
    </source>
</reference>
<keyword evidence="7" id="KW-1185">Reference proteome</keyword>
<dbReference type="PANTHER" id="PTHR43072">
    <property type="entry name" value="N-ACETYLTRANSFERASE"/>
    <property type="match status" value="1"/>
</dbReference>
<accession>A0A6L5A012</accession>
<name>A0A6L5A012_PEDPE</name>
<evidence type="ECO:0000313" key="8">
    <source>
        <dbReference type="Proteomes" id="UP000743107"/>
    </source>
</evidence>
<evidence type="ECO:0000313" key="5">
    <source>
        <dbReference type="EMBL" id="MBF7127803.1"/>
    </source>
</evidence>
<reference evidence="5" key="4">
    <citation type="submission" date="2020-11" db="EMBL/GenBank/DDBJ databases">
        <title>Antibiotic susceptibility profiles of Pediococcus pentosaceus from various origins and their implications for the safety assessment of strains with food-technology applications.</title>
        <authorList>
            <person name="Shani N."/>
            <person name="Oberhaensli S."/>
            <person name="Arias E."/>
        </authorList>
    </citation>
    <scope>NUCLEOTIDE SEQUENCE</scope>
    <source>
        <strain evidence="5">FAM 19164</strain>
    </source>
</reference>
<dbReference type="GO" id="GO:0016747">
    <property type="term" value="F:acyltransferase activity, transferring groups other than amino-acyl groups"/>
    <property type="evidence" value="ECO:0007669"/>
    <property type="project" value="InterPro"/>
</dbReference>
<sequence length="165" mass="19199">MTVEFEIALKEDLPEIVKIYNETIDSRMATADTKYVTVEERQEWFQAHQEPTRPLWVIKVRGVIAGWISFSSFYGRPAYLHTVEISIYIDQSFRGMHLGRKAIKFAEEQAPKLEINRIMAFIFAHNLPSIGLFKSENYEKWGTLPQIAEMDGQLYDLTIMGKHLK</sequence>
<dbReference type="InterPro" id="IPR016181">
    <property type="entry name" value="Acyl_CoA_acyltransferase"/>
</dbReference>
<dbReference type="EMBL" id="WENB01000004">
    <property type="protein sequence ID" value="KAF0412950.1"/>
    <property type="molecule type" value="Genomic_DNA"/>
</dbReference>
<reference evidence="4" key="2">
    <citation type="submission" date="2019-12" db="EMBL/GenBank/DDBJ databases">
        <title>SpeciesPrimer: A bioinformatics pipeline dedicated to the design of qPCR primers for the quantification of bacterial species.</title>
        <authorList>
            <person name="Dreier M."/>
            <person name="Berthoud H."/>
            <person name="Shani N."/>
            <person name="Wechsler D."/>
            <person name="Junier P."/>
        </authorList>
    </citation>
    <scope>NUCLEOTIDE SEQUENCE</scope>
    <source>
        <strain evidence="4">FAM13073</strain>
    </source>
</reference>
<proteinExistence type="predicted"/>
<organism evidence="5 8">
    <name type="scientific">Pediococcus pentosaceus</name>
    <dbReference type="NCBI Taxonomy" id="1255"/>
    <lineage>
        <taxon>Bacteria</taxon>
        <taxon>Bacillati</taxon>
        <taxon>Bacillota</taxon>
        <taxon>Bacilli</taxon>
        <taxon>Lactobacillales</taxon>
        <taxon>Lactobacillaceae</taxon>
        <taxon>Pediococcus</taxon>
    </lineage>
</organism>
<keyword evidence="2" id="KW-0012">Acyltransferase</keyword>
<dbReference type="GeneID" id="33061347"/>
<evidence type="ECO:0000313" key="7">
    <source>
        <dbReference type="Proteomes" id="UP000472573"/>
    </source>
</evidence>
<feature type="domain" description="N-acetyltransferase" evidence="3">
    <location>
        <begin position="3"/>
        <end position="165"/>
    </location>
</feature>
<dbReference type="AlphaFoldDB" id="A0A6L5A012"/>
<evidence type="ECO:0000256" key="2">
    <source>
        <dbReference type="ARBA" id="ARBA00023315"/>
    </source>
</evidence>
<dbReference type="SUPFAM" id="SSF55729">
    <property type="entry name" value="Acyl-CoA N-acyltransferases (Nat)"/>
    <property type="match status" value="1"/>
</dbReference>
<gene>
    <name evidence="4" type="ORF">GBO79_07360</name>
    <name evidence="5" type="ORF">ITQ97_08325</name>
    <name evidence="6" type="ORF">PWB86_07280</name>
</gene>
<evidence type="ECO:0000259" key="3">
    <source>
        <dbReference type="PROSITE" id="PS51186"/>
    </source>
</evidence>
<dbReference type="InterPro" id="IPR000182">
    <property type="entry name" value="GNAT_dom"/>
</dbReference>
<dbReference type="Proteomes" id="UP001214131">
    <property type="component" value="Chromosome"/>
</dbReference>
<evidence type="ECO:0000256" key="1">
    <source>
        <dbReference type="ARBA" id="ARBA00022679"/>
    </source>
</evidence>
<reference evidence="7" key="3">
    <citation type="submission" date="2020-03" db="EMBL/GenBank/DDBJ databases">
        <title>SpeciesPrimer: A bioinformatics pipeline dedicated to the design of qPCR primers for the quantification of bacterial species.</title>
        <authorList>
            <person name="Dreier M."/>
            <person name="Berthoud H."/>
            <person name="Shani N."/>
            <person name="Wechsler D."/>
            <person name="Junier P."/>
        </authorList>
    </citation>
    <scope>NUCLEOTIDE SEQUENCE [LARGE SCALE GENOMIC DNA]</scope>
    <source>
        <strain evidence="7">FAM13073</strain>
    </source>
</reference>
<evidence type="ECO:0000313" key="6">
    <source>
        <dbReference type="EMBL" id="WEA56989.1"/>
    </source>
</evidence>
<dbReference type="Gene3D" id="3.40.630.30">
    <property type="match status" value="1"/>
</dbReference>
<dbReference type="PROSITE" id="PS51186">
    <property type="entry name" value="GNAT"/>
    <property type="match status" value="1"/>
</dbReference>
<dbReference type="OMA" id="FIFAHNE"/>
<protein>
    <submittedName>
        <fullName evidence="4 5">N-acetyltransferase</fullName>
    </submittedName>
</protein>
<keyword evidence="1" id="KW-0808">Transferase</keyword>